<dbReference type="InterPro" id="IPR006153">
    <property type="entry name" value="Cation/H_exchanger_TM"/>
</dbReference>
<feature type="transmembrane region" description="Helical" evidence="5">
    <location>
        <begin position="89"/>
        <end position="111"/>
    </location>
</feature>
<dbReference type="AlphaFoldDB" id="B3EKN5"/>
<dbReference type="Pfam" id="PF00999">
    <property type="entry name" value="Na_H_Exchanger"/>
    <property type="match status" value="1"/>
</dbReference>
<evidence type="ECO:0000256" key="5">
    <source>
        <dbReference type="SAM" id="Phobius"/>
    </source>
</evidence>
<evidence type="ECO:0000256" key="2">
    <source>
        <dbReference type="ARBA" id="ARBA00022692"/>
    </source>
</evidence>
<dbReference type="PANTHER" id="PTHR43021:SF2">
    <property type="entry name" value="CATION_H+ EXCHANGER DOMAIN-CONTAINING PROTEIN"/>
    <property type="match status" value="1"/>
</dbReference>
<feature type="transmembrane region" description="Helical" evidence="5">
    <location>
        <begin position="60"/>
        <end position="77"/>
    </location>
</feature>
<dbReference type="HOGENOM" id="CLU_031031_2_1_10"/>
<reference evidence="7" key="1">
    <citation type="submission" date="2008-06" db="EMBL/GenBank/DDBJ databases">
        <title>Complete sequence of Chlorobium phaeobacteroides BS1.</title>
        <authorList>
            <consortium name="US DOE Joint Genome Institute"/>
            <person name="Lucas S."/>
            <person name="Copeland A."/>
            <person name="Lapidus A."/>
            <person name="Glavina del Rio T."/>
            <person name="Dalin E."/>
            <person name="Tice H."/>
            <person name="Bruce D."/>
            <person name="Goodwin L."/>
            <person name="Pitluck S."/>
            <person name="Schmutz J."/>
            <person name="Larimer F."/>
            <person name="Land M."/>
            <person name="Hauser L."/>
            <person name="Kyrpides N."/>
            <person name="Ovchinnikova G."/>
            <person name="Li T."/>
            <person name="Liu Z."/>
            <person name="Zhao F."/>
            <person name="Overmann J."/>
            <person name="Bryant D.A."/>
            <person name="Richardson P."/>
        </authorList>
    </citation>
    <scope>NUCLEOTIDE SEQUENCE [LARGE SCALE GENOMIC DNA]</scope>
    <source>
        <strain evidence="7">BS1</strain>
    </source>
</reference>
<accession>B3EKN5</accession>
<dbReference type="STRING" id="331678.Cphamn1_1652"/>
<evidence type="ECO:0000259" key="6">
    <source>
        <dbReference type="Pfam" id="PF00999"/>
    </source>
</evidence>
<feature type="transmembrane region" description="Helical" evidence="5">
    <location>
        <begin position="328"/>
        <end position="351"/>
    </location>
</feature>
<feature type="transmembrane region" description="Helical" evidence="5">
    <location>
        <begin position="150"/>
        <end position="172"/>
    </location>
</feature>
<dbReference type="InterPro" id="IPR038770">
    <property type="entry name" value="Na+/solute_symporter_sf"/>
</dbReference>
<feature type="transmembrane region" description="Helical" evidence="5">
    <location>
        <begin position="192"/>
        <end position="211"/>
    </location>
</feature>
<dbReference type="GO" id="GO:0015297">
    <property type="term" value="F:antiporter activity"/>
    <property type="evidence" value="ECO:0007669"/>
    <property type="project" value="InterPro"/>
</dbReference>
<keyword evidence="2 5" id="KW-0812">Transmembrane</keyword>
<comment type="subcellular location">
    <subcellularLocation>
        <location evidence="1">Membrane</location>
        <topology evidence="1">Multi-pass membrane protein</topology>
    </subcellularLocation>
</comment>
<dbReference type="KEGG" id="cpb:Cphamn1_1652"/>
<dbReference type="GO" id="GO:0016020">
    <property type="term" value="C:membrane"/>
    <property type="evidence" value="ECO:0007669"/>
    <property type="project" value="UniProtKB-SubCell"/>
</dbReference>
<evidence type="ECO:0000256" key="4">
    <source>
        <dbReference type="ARBA" id="ARBA00023136"/>
    </source>
</evidence>
<feature type="transmembrane region" description="Helical" evidence="5">
    <location>
        <begin position="223"/>
        <end position="253"/>
    </location>
</feature>
<feature type="transmembrane region" description="Helical" evidence="5">
    <location>
        <begin position="273"/>
        <end position="303"/>
    </location>
</feature>
<feature type="domain" description="Cation/H+ exchanger transmembrane" evidence="6">
    <location>
        <begin position="13"/>
        <end position="377"/>
    </location>
</feature>
<feature type="transmembrane region" description="Helical" evidence="5">
    <location>
        <begin position="117"/>
        <end position="138"/>
    </location>
</feature>
<feature type="transmembrane region" description="Helical" evidence="5">
    <location>
        <begin position="357"/>
        <end position="381"/>
    </location>
</feature>
<name>B3EKN5_CHLPB</name>
<sequence>MNPAEFLLTLGAILLAGLAIDLLGKKTFLPRVTLLLIFGMLIGPSATNILPPFLTERFELSSNMALLMIGFLLGGKMSTSSLKKNGKSIIIISVAAAIATAVFVTAGLVAAGYPMEIAVLLGCISSATDPAAILDAAIVSGKKNRFSDTLLGVVALDDAWGLILFSCGIAYVSAFHLDAGGSSPLLYTLKDIGGAIILGALIGLPASYLTGRVKKGQPMLTEALGLVFICGGAALYLEVSYLIASMVMGAVITNLARHHTYPFHAIEGIEWPFMVVFFVLAGASLEISSIAHIGVIGGAYILFRAIGKIMGAAAGCTISKTDQETRKWLGMAMLPQAGAAMGMALVASAAFPEFSQTILAVIISTTIFFELIGPIVTRLAMSKTATSQSYRE</sequence>
<dbReference type="EMBL" id="CP001101">
    <property type="protein sequence ID" value="ACE04571.1"/>
    <property type="molecule type" value="Genomic_DNA"/>
</dbReference>
<dbReference type="OrthoDB" id="9793589at2"/>
<protein>
    <submittedName>
        <fullName evidence="7">Sodium/hydrogen exchanger</fullName>
    </submittedName>
</protein>
<keyword evidence="4 5" id="KW-0472">Membrane</keyword>
<evidence type="ECO:0000256" key="3">
    <source>
        <dbReference type="ARBA" id="ARBA00022989"/>
    </source>
</evidence>
<gene>
    <name evidence="7" type="ordered locus">Cphamn1_1652</name>
</gene>
<feature type="transmembrane region" description="Helical" evidence="5">
    <location>
        <begin position="6"/>
        <end position="23"/>
    </location>
</feature>
<organism evidence="7">
    <name type="scientific">Chlorobium phaeobacteroides (strain BS1)</name>
    <dbReference type="NCBI Taxonomy" id="331678"/>
    <lineage>
        <taxon>Bacteria</taxon>
        <taxon>Pseudomonadati</taxon>
        <taxon>Chlorobiota</taxon>
        <taxon>Chlorobiia</taxon>
        <taxon>Chlorobiales</taxon>
        <taxon>Chlorobiaceae</taxon>
        <taxon>Chlorobium/Pelodictyon group</taxon>
        <taxon>Chlorobium</taxon>
    </lineage>
</organism>
<dbReference type="Gene3D" id="1.20.1530.20">
    <property type="match status" value="1"/>
</dbReference>
<evidence type="ECO:0000256" key="1">
    <source>
        <dbReference type="ARBA" id="ARBA00004141"/>
    </source>
</evidence>
<feature type="transmembrane region" description="Helical" evidence="5">
    <location>
        <begin position="35"/>
        <end position="54"/>
    </location>
</feature>
<evidence type="ECO:0000313" key="7">
    <source>
        <dbReference type="EMBL" id="ACE04571.1"/>
    </source>
</evidence>
<keyword evidence="3 5" id="KW-1133">Transmembrane helix</keyword>
<dbReference type="eggNOG" id="COG0025">
    <property type="taxonomic scope" value="Bacteria"/>
</dbReference>
<dbReference type="PANTHER" id="PTHR43021">
    <property type="entry name" value="NA(+)/H(+) ANTIPORTER-RELATED"/>
    <property type="match status" value="1"/>
</dbReference>
<dbReference type="GO" id="GO:1902600">
    <property type="term" value="P:proton transmembrane transport"/>
    <property type="evidence" value="ECO:0007669"/>
    <property type="project" value="InterPro"/>
</dbReference>
<proteinExistence type="predicted"/>